<dbReference type="EMBL" id="LN713927">
    <property type="protein sequence ID" value="CEK42539.1"/>
    <property type="molecule type" value="Genomic_DNA"/>
</dbReference>
<organism evidence="2">
    <name type="scientific">Pseudomonas fluorescens (strain SBW25)</name>
    <dbReference type="NCBI Taxonomy" id="216595"/>
    <lineage>
        <taxon>Bacteria</taxon>
        <taxon>Pseudomonadati</taxon>
        <taxon>Pseudomonadota</taxon>
        <taxon>Gammaproteobacteria</taxon>
        <taxon>Pseudomonadales</taxon>
        <taxon>Pseudomonadaceae</taxon>
        <taxon>Pseudomonas</taxon>
    </lineage>
</organism>
<feature type="compositionally biased region" description="Polar residues" evidence="1">
    <location>
        <begin position="8"/>
        <end position="26"/>
    </location>
</feature>
<evidence type="ECO:0000256" key="1">
    <source>
        <dbReference type="SAM" id="MobiDB-lite"/>
    </source>
</evidence>
<protein>
    <recommendedName>
        <fullName evidence="3">DUF1845 domain-containing protein</fullName>
    </recommendedName>
</protein>
<name>A0A0G4E5V7_PSEFS</name>
<accession>A0A0G4E5V7</accession>
<sequence length="252" mass="27738">MSAVAEQVANQVSAITEVTQPSNASEGQKKNAPQPKRKPEPKRKISTPTISSSVSLHTDVAQRVFRDTFQVASRSLFTIDVVTRALAKKNTAFDYSEVLNAVMKIIDDIQAKLSKDTAQIELVLASEKVISKTRYDHSVEQGYSISTPHANRFAVIISDLDNYLVLIDTAWLSGLIPSNAVADLKYGWRRSVLRATRQLTHIARDSMKKVNRSGDELAAEVREELGDDVEADQAILTDALANEDDQQSAEVA</sequence>
<reference evidence="2" key="1">
    <citation type="submission" date="2014-12" db="EMBL/GenBank/DDBJ databases">
        <authorList>
            <person name="Hall J."/>
        </authorList>
    </citation>
    <scope>NUCLEOTIDE SEQUENCE [LARGE SCALE GENOMIC DNA]</scope>
    <source>
        <strain evidence="2">SBW25</strain>
        <plasmid evidence="2">pQBR55</plasmid>
    </source>
</reference>
<keyword evidence="2" id="KW-0614">Plasmid</keyword>
<feature type="compositionally biased region" description="Basic residues" evidence="1">
    <location>
        <begin position="35"/>
        <end position="45"/>
    </location>
</feature>
<gene>
    <name evidence="2" type="ORF">PQBR55_0160</name>
</gene>
<dbReference type="AlphaFoldDB" id="A0A0G4E5V7"/>
<proteinExistence type="predicted"/>
<geneLocation type="plasmid" evidence="2">
    <name>pQBR55</name>
</geneLocation>
<evidence type="ECO:0000313" key="2">
    <source>
        <dbReference type="EMBL" id="CEK42539.1"/>
    </source>
</evidence>
<reference evidence="2" key="2">
    <citation type="submission" date="2015-06" db="EMBL/GenBank/DDBJ databases">
        <title>Environmentally co-occuring mercury resistance plasmids are genetically and phenotypically diverse and confer variable context-dependent fitness effects.</title>
        <authorList>
            <person name="Hall J.P.J."/>
            <person name="Harrison E."/>
            <person name="Lilley A.K."/>
            <person name="Paterson S."/>
            <person name="Spiers A.J."/>
            <person name="Brockhurst M.A."/>
        </authorList>
    </citation>
    <scope>NUCLEOTIDE SEQUENCE [LARGE SCALE GENOMIC DNA]</scope>
    <source>
        <strain evidence="2">SBW25</strain>
        <plasmid evidence="2">pQBR55</plasmid>
    </source>
</reference>
<evidence type="ECO:0008006" key="3">
    <source>
        <dbReference type="Google" id="ProtNLM"/>
    </source>
</evidence>
<feature type="region of interest" description="Disordered" evidence="1">
    <location>
        <begin position="1"/>
        <end position="51"/>
    </location>
</feature>